<accession>A0ABY3MJT6</accession>
<dbReference type="Gene3D" id="1.10.150.130">
    <property type="match status" value="1"/>
</dbReference>
<dbReference type="InterPro" id="IPR044068">
    <property type="entry name" value="CB"/>
</dbReference>
<feature type="compositionally biased region" description="Basic and acidic residues" evidence="10">
    <location>
        <begin position="410"/>
        <end position="438"/>
    </location>
</feature>
<organism evidence="13 14">
    <name type="scientific">Aeromonas veronii</name>
    <dbReference type="NCBI Taxonomy" id="654"/>
    <lineage>
        <taxon>Bacteria</taxon>
        <taxon>Pseudomonadati</taxon>
        <taxon>Pseudomonadota</taxon>
        <taxon>Gammaproteobacteria</taxon>
        <taxon>Aeromonadales</taxon>
        <taxon>Aeromonadaceae</taxon>
        <taxon>Aeromonas</taxon>
    </lineage>
</organism>
<keyword evidence="5" id="KW-0229">DNA integration</keyword>
<evidence type="ECO:0000256" key="5">
    <source>
        <dbReference type="ARBA" id="ARBA00022908"/>
    </source>
</evidence>
<dbReference type="InterPro" id="IPR011010">
    <property type="entry name" value="DNA_brk_join_enz"/>
</dbReference>
<evidence type="ECO:0000256" key="2">
    <source>
        <dbReference type="ARBA" id="ARBA00022490"/>
    </source>
</evidence>
<name>A0ABY3MJT6_AERVE</name>
<dbReference type="Gene3D" id="1.10.443.10">
    <property type="entry name" value="Intergrase catalytic core"/>
    <property type="match status" value="1"/>
</dbReference>
<dbReference type="SUPFAM" id="SSF56349">
    <property type="entry name" value="DNA breaking-rejoining enzymes"/>
    <property type="match status" value="1"/>
</dbReference>
<dbReference type="Pfam" id="PF00589">
    <property type="entry name" value="Phage_integrase"/>
    <property type="match status" value="1"/>
</dbReference>
<dbReference type="PANTHER" id="PTHR30349">
    <property type="entry name" value="PHAGE INTEGRASE-RELATED"/>
    <property type="match status" value="1"/>
</dbReference>
<evidence type="ECO:0000256" key="3">
    <source>
        <dbReference type="ARBA" id="ARBA00022618"/>
    </source>
</evidence>
<dbReference type="InterPro" id="IPR050090">
    <property type="entry name" value="Tyrosine_recombinase_XerCD"/>
</dbReference>
<reference evidence="13 14" key="1">
    <citation type="submission" date="2017-08" db="EMBL/GenBank/DDBJ databases">
        <title>Aeromonas veronii bv sobria strain NS22 whole genome sequencing.</title>
        <authorList>
            <person name="Katharios P."/>
            <person name="Ha V.Q."/>
            <person name="Smyrli M."/>
        </authorList>
    </citation>
    <scope>NUCLEOTIDE SEQUENCE [LARGE SCALE GENOMIC DNA]</scope>
    <source>
        <strain evidence="13 14">NS22</strain>
    </source>
</reference>
<comment type="subcellular location">
    <subcellularLocation>
        <location evidence="1">Cytoplasm</location>
    </subcellularLocation>
</comment>
<gene>
    <name evidence="13" type="ORF">CJF24_14425</name>
</gene>
<evidence type="ECO:0000256" key="6">
    <source>
        <dbReference type="ARBA" id="ARBA00023125"/>
    </source>
</evidence>
<evidence type="ECO:0000259" key="11">
    <source>
        <dbReference type="PROSITE" id="PS51898"/>
    </source>
</evidence>
<feature type="compositionally biased region" description="Polar residues" evidence="10">
    <location>
        <begin position="400"/>
        <end position="409"/>
    </location>
</feature>
<keyword evidence="3" id="KW-0132">Cell division</keyword>
<proteinExistence type="predicted"/>
<dbReference type="InterPro" id="IPR010998">
    <property type="entry name" value="Integrase_recombinase_N"/>
</dbReference>
<feature type="domain" description="Tyr recombinase" evidence="11">
    <location>
        <begin position="195"/>
        <end position="418"/>
    </location>
</feature>
<evidence type="ECO:0000313" key="14">
    <source>
        <dbReference type="Proteomes" id="UP000323129"/>
    </source>
</evidence>
<keyword evidence="14" id="KW-1185">Reference proteome</keyword>
<keyword evidence="6 9" id="KW-0238">DNA-binding</keyword>
<evidence type="ECO:0000259" key="12">
    <source>
        <dbReference type="PROSITE" id="PS51900"/>
    </source>
</evidence>
<dbReference type="PROSITE" id="PS51900">
    <property type="entry name" value="CB"/>
    <property type="match status" value="1"/>
</dbReference>
<evidence type="ECO:0000256" key="4">
    <source>
        <dbReference type="ARBA" id="ARBA00022829"/>
    </source>
</evidence>
<evidence type="ECO:0000256" key="9">
    <source>
        <dbReference type="PROSITE-ProRule" id="PRU01248"/>
    </source>
</evidence>
<keyword evidence="4" id="KW-0159">Chromosome partition</keyword>
<keyword evidence="7" id="KW-0233">DNA recombination</keyword>
<evidence type="ECO:0000313" key="13">
    <source>
        <dbReference type="EMBL" id="TYD43225.1"/>
    </source>
</evidence>
<protein>
    <submittedName>
        <fullName evidence="13">Integrase</fullName>
    </submittedName>
</protein>
<dbReference type="InterPro" id="IPR002104">
    <property type="entry name" value="Integrase_catalytic"/>
</dbReference>
<dbReference type="Proteomes" id="UP000323129">
    <property type="component" value="Unassembled WGS sequence"/>
</dbReference>
<dbReference type="CDD" id="cd00397">
    <property type="entry name" value="DNA_BRE_C"/>
    <property type="match status" value="1"/>
</dbReference>
<dbReference type="PROSITE" id="PS51898">
    <property type="entry name" value="TYR_RECOMBINASE"/>
    <property type="match status" value="1"/>
</dbReference>
<keyword evidence="8" id="KW-0131">Cell cycle</keyword>
<keyword evidence="2" id="KW-0963">Cytoplasm</keyword>
<evidence type="ECO:0000256" key="1">
    <source>
        <dbReference type="ARBA" id="ARBA00004496"/>
    </source>
</evidence>
<dbReference type="EMBL" id="NQMC01000041">
    <property type="protein sequence ID" value="TYD43225.1"/>
    <property type="molecule type" value="Genomic_DNA"/>
</dbReference>
<comment type="caution">
    <text evidence="13">The sequence shown here is derived from an EMBL/GenBank/DDBJ whole genome shotgun (WGS) entry which is preliminary data.</text>
</comment>
<dbReference type="PANTHER" id="PTHR30349:SF77">
    <property type="entry name" value="TYROSINE RECOMBINASE XERC"/>
    <property type="match status" value="1"/>
</dbReference>
<dbReference type="InterPro" id="IPR013762">
    <property type="entry name" value="Integrase-like_cat_sf"/>
</dbReference>
<sequence length="438" mass="50389">MTQQPLSLPPAMPLFDSLIYLEAGNPQVNQYLANLSLNDVPDAGLVYELAVDWLLEQRNSENNYKTYRSELTTFLHWCFREAAISPKDLTRRIMIRYLDYCQSPPDELIAYRNVAQFILDKEWGERLPNPQWRPFLGKRELGRTLPYRLSEQAMKTKLAILSAFFQFLIQEEYMDRNPALLLQRVKRPQQQEADDQVHAFSELQWSYVMQAADTLANDHPEQHERSRFLTILMYACYLRISEVAARPGFTPVMGQFRRDRKTGVWGYFIPQSKGGKRRTVAVSQALLAALERYRRFLGLSPLPTPDEQTPLFVRHKAAAHGREQGELNANLGIRQLRDLIMVIIGKGAELAEQDGFVQDAAEMRQLSPHAIRHTGITHDINLHGRPLSHVQADAGHDSIDTTSKYLHTSNSERHESAQQKPLDRLSNEVRDDITKDSR</sequence>
<evidence type="ECO:0000256" key="10">
    <source>
        <dbReference type="SAM" id="MobiDB-lite"/>
    </source>
</evidence>
<evidence type="ECO:0000256" key="8">
    <source>
        <dbReference type="ARBA" id="ARBA00023306"/>
    </source>
</evidence>
<evidence type="ECO:0000256" key="7">
    <source>
        <dbReference type="ARBA" id="ARBA00023172"/>
    </source>
</evidence>
<feature type="region of interest" description="Disordered" evidence="10">
    <location>
        <begin position="400"/>
        <end position="438"/>
    </location>
</feature>
<feature type="domain" description="Core-binding (CB)" evidence="12">
    <location>
        <begin position="44"/>
        <end position="169"/>
    </location>
</feature>